<evidence type="ECO:0000256" key="9">
    <source>
        <dbReference type="ARBA" id="ARBA00023136"/>
    </source>
</evidence>
<keyword evidence="4" id="KW-0732">Signal</keyword>
<dbReference type="SMART" id="SM00112">
    <property type="entry name" value="CA"/>
    <property type="match status" value="5"/>
</dbReference>
<dbReference type="GO" id="GO:0007156">
    <property type="term" value="P:homophilic cell adhesion via plasma membrane adhesion molecules"/>
    <property type="evidence" value="ECO:0007669"/>
    <property type="project" value="InterPro"/>
</dbReference>
<comment type="caution">
    <text evidence="16">The sequence shown here is derived from an EMBL/GenBank/DDBJ whole genome shotgun (WGS) entry which is preliminary data.</text>
</comment>
<dbReference type="CDD" id="cd11304">
    <property type="entry name" value="Cadherin_repeat"/>
    <property type="match status" value="5"/>
</dbReference>
<dbReference type="Pfam" id="PF08266">
    <property type="entry name" value="Cadherin_2"/>
    <property type="match status" value="1"/>
</dbReference>
<dbReference type="FunFam" id="2.60.40.60:FF:000030">
    <property type="entry name" value="Protocadherin 9"/>
    <property type="match status" value="1"/>
</dbReference>
<dbReference type="InterPro" id="IPR002126">
    <property type="entry name" value="Cadherin-like_dom"/>
</dbReference>
<dbReference type="AlphaFoldDB" id="A0A556TNQ0"/>
<evidence type="ECO:0000256" key="12">
    <source>
        <dbReference type="PROSITE-ProRule" id="PRU00043"/>
    </source>
</evidence>
<proteinExistence type="predicted"/>
<dbReference type="FunFam" id="2.60.40.60:FF:000005">
    <property type="entry name" value="Protocadherin 9"/>
    <property type="match status" value="2"/>
</dbReference>
<reference evidence="16 17" key="1">
    <citation type="journal article" date="2019" name="Genome Biol. Evol.">
        <title>Whole-Genome Sequencing of the Giant Devil Catfish, Bagarius yarrelli.</title>
        <authorList>
            <person name="Jiang W."/>
            <person name="Lv Y."/>
            <person name="Cheng L."/>
            <person name="Yang K."/>
            <person name="Chao B."/>
            <person name="Wang X."/>
            <person name="Li Y."/>
            <person name="Pan X."/>
            <person name="You X."/>
            <person name="Zhang Y."/>
            <person name="Yang J."/>
            <person name="Li J."/>
            <person name="Zhang X."/>
            <person name="Liu S."/>
            <person name="Sun C."/>
            <person name="Yang J."/>
            <person name="Shi Q."/>
        </authorList>
    </citation>
    <scope>NUCLEOTIDE SEQUENCE [LARGE SCALE GENOMIC DNA]</scope>
    <source>
        <strain evidence="16">JWS20170419001</strain>
        <tissue evidence="16">Muscle</tissue>
    </source>
</reference>
<dbReference type="Proteomes" id="UP000319801">
    <property type="component" value="Unassembled WGS sequence"/>
</dbReference>
<dbReference type="OrthoDB" id="6252479at2759"/>
<keyword evidence="8 14" id="KW-1133">Transmembrane helix</keyword>
<dbReference type="EMBL" id="VCAZ01000008">
    <property type="protein sequence ID" value="TSK28161.1"/>
    <property type="molecule type" value="Genomic_DNA"/>
</dbReference>
<accession>A0A556TNQ0</accession>
<keyword evidence="3 14" id="KW-0812">Transmembrane</keyword>
<dbReference type="Gene3D" id="2.60.40.60">
    <property type="entry name" value="Cadherins"/>
    <property type="match status" value="6"/>
</dbReference>
<feature type="region of interest" description="Disordered" evidence="13">
    <location>
        <begin position="1"/>
        <end position="24"/>
    </location>
</feature>
<keyword evidence="7" id="KW-0130">Cell adhesion</keyword>
<feature type="region of interest" description="Disordered" evidence="13">
    <location>
        <begin position="702"/>
        <end position="736"/>
    </location>
</feature>
<evidence type="ECO:0000313" key="17">
    <source>
        <dbReference type="Proteomes" id="UP000319801"/>
    </source>
</evidence>
<evidence type="ECO:0000256" key="5">
    <source>
        <dbReference type="ARBA" id="ARBA00022737"/>
    </source>
</evidence>
<dbReference type="PROSITE" id="PS50268">
    <property type="entry name" value="CADHERIN_2"/>
    <property type="match status" value="6"/>
</dbReference>
<dbReference type="GO" id="GO:0005886">
    <property type="term" value="C:plasma membrane"/>
    <property type="evidence" value="ECO:0007669"/>
    <property type="project" value="UniProtKB-SubCell"/>
</dbReference>
<evidence type="ECO:0000256" key="10">
    <source>
        <dbReference type="ARBA" id="ARBA00023180"/>
    </source>
</evidence>
<dbReference type="InterPro" id="IPR013585">
    <property type="entry name" value="Protocadherin"/>
</dbReference>
<evidence type="ECO:0000256" key="6">
    <source>
        <dbReference type="ARBA" id="ARBA00022837"/>
    </source>
</evidence>
<dbReference type="PROSITE" id="PS00232">
    <property type="entry name" value="CADHERIN_1"/>
    <property type="match status" value="3"/>
</dbReference>
<evidence type="ECO:0000259" key="15">
    <source>
        <dbReference type="PROSITE" id="PS50268"/>
    </source>
</evidence>
<dbReference type="Pfam" id="PF00028">
    <property type="entry name" value="Cadherin"/>
    <property type="match status" value="5"/>
</dbReference>
<feature type="compositionally biased region" description="Basic residues" evidence="13">
    <location>
        <begin position="725"/>
        <end position="736"/>
    </location>
</feature>
<dbReference type="GO" id="GO:0005509">
    <property type="term" value="F:calcium ion binding"/>
    <property type="evidence" value="ECO:0007669"/>
    <property type="project" value="UniProtKB-UniRule"/>
</dbReference>
<keyword evidence="2" id="KW-1003">Cell membrane</keyword>
<evidence type="ECO:0000256" key="13">
    <source>
        <dbReference type="SAM" id="MobiDB-lite"/>
    </source>
</evidence>
<feature type="domain" description="Cadherin" evidence="15">
    <location>
        <begin position="80"/>
        <end position="167"/>
    </location>
</feature>
<evidence type="ECO:0000256" key="3">
    <source>
        <dbReference type="ARBA" id="ARBA00022692"/>
    </source>
</evidence>
<feature type="domain" description="Cadherin" evidence="15">
    <location>
        <begin position="432"/>
        <end position="534"/>
    </location>
</feature>
<dbReference type="PANTHER" id="PTHR24028:SF254">
    <property type="entry name" value="PROTOCADHERIN-11 X-LINKED-RELATED"/>
    <property type="match status" value="1"/>
</dbReference>
<evidence type="ECO:0000256" key="11">
    <source>
        <dbReference type="ARBA" id="ARBA00037723"/>
    </source>
</evidence>
<feature type="domain" description="Cadherin" evidence="15">
    <location>
        <begin position="278"/>
        <end position="383"/>
    </location>
</feature>
<feature type="compositionally biased region" description="Polar residues" evidence="13">
    <location>
        <begin position="15"/>
        <end position="24"/>
    </location>
</feature>
<feature type="region of interest" description="Disordered" evidence="13">
    <location>
        <begin position="1077"/>
        <end position="1104"/>
    </location>
</feature>
<name>A0A556TNQ0_BAGYA</name>
<dbReference type="PANTHER" id="PTHR24028">
    <property type="entry name" value="CADHERIN-87A"/>
    <property type="match status" value="1"/>
</dbReference>
<feature type="transmembrane region" description="Helical" evidence="14">
    <location>
        <begin position="671"/>
        <end position="695"/>
    </location>
</feature>
<evidence type="ECO:0000256" key="7">
    <source>
        <dbReference type="ARBA" id="ARBA00022889"/>
    </source>
</evidence>
<feature type="region of interest" description="Disordered" evidence="13">
    <location>
        <begin position="1129"/>
        <end position="1151"/>
    </location>
</feature>
<feature type="domain" description="Cadherin" evidence="15">
    <location>
        <begin position="552"/>
        <end position="643"/>
    </location>
</feature>
<keyword evidence="5" id="KW-0677">Repeat</keyword>
<feature type="compositionally biased region" description="Basic and acidic residues" evidence="13">
    <location>
        <begin position="1091"/>
        <end position="1100"/>
    </location>
</feature>
<comment type="subcellular location">
    <subcellularLocation>
        <location evidence="1">Cell membrane</location>
        <topology evidence="1">Single-pass type I membrane protein</topology>
    </subcellularLocation>
</comment>
<evidence type="ECO:0000256" key="1">
    <source>
        <dbReference type="ARBA" id="ARBA00004251"/>
    </source>
</evidence>
<dbReference type="InterPro" id="IPR013164">
    <property type="entry name" value="Cadherin_N"/>
</dbReference>
<dbReference type="FunFam" id="2.60.40.60:FF:000016">
    <property type="entry name" value="Protocadherin 9"/>
    <property type="match status" value="1"/>
</dbReference>
<dbReference type="InterPro" id="IPR050174">
    <property type="entry name" value="Protocadherin/Cadherin-CA"/>
</dbReference>
<keyword evidence="6 12" id="KW-0106">Calcium</keyword>
<evidence type="ECO:0000256" key="8">
    <source>
        <dbReference type="ARBA" id="ARBA00022989"/>
    </source>
</evidence>
<evidence type="ECO:0000256" key="4">
    <source>
        <dbReference type="ARBA" id="ARBA00022729"/>
    </source>
</evidence>
<dbReference type="GO" id="GO:0009653">
    <property type="term" value="P:anatomical structure morphogenesis"/>
    <property type="evidence" value="ECO:0007669"/>
    <property type="project" value="UniProtKB-ARBA"/>
</dbReference>
<dbReference type="PRINTS" id="PR00205">
    <property type="entry name" value="CADHERIN"/>
</dbReference>
<keyword evidence="10" id="KW-0325">Glycoprotein</keyword>
<evidence type="ECO:0000313" key="16">
    <source>
        <dbReference type="EMBL" id="TSK28161.1"/>
    </source>
</evidence>
<comment type="function">
    <text evidence="11">Potential calcium-dependent cell-adhesion protein.</text>
</comment>
<evidence type="ECO:0000256" key="2">
    <source>
        <dbReference type="ARBA" id="ARBA00022475"/>
    </source>
</evidence>
<dbReference type="SUPFAM" id="SSF49313">
    <property type="entry name" value="Cadherin-like"/>
    <property type="match status" value="5"/>
</dbReference>
<organism evidence="16 17">
    <name type="scientific">Bagarius yarrelli</name>
    <name type="common">Goonch</name>
    <name type="synonym">Bagrus yarrelli</name>
    <dbReference type="NCBI Taxonomy" id="175774"/>
    <lineage>
        <taxon>Eukaryota</taxon>
        <taxon>Metazoa</taxon>
        <taxon>Chordata</taxon>
        <taxon>Craniata</taxon>
        <taxon>Vertebrata</taxon>
        <taxon>Euteleostomi</taxon>
        <taxon>Actinopterygii</taxon>
        <taxon>Neopterygii</taxon>
        <taxon>Teleostei</taxon>
        <taxon>Ostariophysi</taxon>
        <taxon>Siluriformes</taxon>
        <taxon>Sisoridae</taxon>
        <taxon>Sisorinae</taxon>
        <taxon>Bagarius</taxon>
    </lineage>
</organism>
<keyword evidence="9 14" id="KW-0472">Membrane</keyword>
<feature type="domain" description="Cadherin" evidence="15">
    <location>
        <begin position="383"/>
        <end position="431"/>
    </location>
</feature>
<dbReference type="Pfam" id="PF08374">
    <property type="entry name" value="Protocadherin"/>
    <property type="match status" value="1"/>
</dbReference>
<keyword evidence="17" id="KW-1185">Reference proteome</keyword>
<protein>
    <submittedName>
        <fullName evidence="16">Protocadherin-11 X-linked</fullName>
    </submittedName>
</protein>
<sequence length="1151" mass="127391">MRCFDVPSRGEGEQKLQTLQDNSPPTLSMDLLSESYVLVLWLTCLVSMCWTQEKDYTVKEEQPENVRIGNLRKDLDLHLDPNVKLSSALEFKPVYKSGEVPLVRVEASTGEIFTTSNRIDREKLCSGIFNEKRCFYEIEVAVLPDEIFRLVKIRFLIEDINDNAPLFQSTVINISIPENTAINNRYPVPSAFDPDVGLNGIQHYELVKSVSEFGLDIIETPEGDKWPQLIVQQNLDRETKDTFVMKIKVEDGGTPPKSSTAILQVTVSDVNDNRPVFKDSEVEVNVPENAPMGTSVTQLHATDADLGSNAQIHFSFSNQISSVSRRHFAIDSSTGLITVKQPLDRESHPVHKLIVLASDGSTTPSRATVTVNVTDINDNVPSIDTRKRLDREKQETYSFTVIAKDNGSNPLQSNVTVKLIVQDQNDNSPAFTHPEYNFYVPENLPLYGTVGLITVTDADAGENSVVTLSIINGKDNFIIDPKTGVIKPNITFDREQQSSYTFIVKAVDGGLIQTTSYAKVTINVVDINDNRPVFVIPPSNYSYDLVPFITSPGSVVTRVYAIDNDTGMNAELQYSIVGGSPRGLFAIDKTTGNITLQEKIVNADQGLHRLVVMVKDLGQPDPLHAIVLVHLFVNDTISNATFIQEQVRKSMETPLDRNVGDSDVIPQTNGYVIVVIAIIAGTMTVILVIFVTALVRCRQTPRHKVVQKGKQSGEWASPNQEGRQIKKKKKKKKRSPKSLLLNFVTIEESKSEDPTHEHINGTLDLPVELEEQTMGKYNWATTPTTFKPDSPDLAKHYKSASPQPTFQIKPETPVAPQKHHVIQELPLDNTFVVGCDTLSKCSSSSSDPYSVSECNCQGSFKAPGQIHTRQLWNKYFVWTALSMNLHTVIVREVDFISSLQPESVFRGKEGYPAFSVHQTEGSECFVFLNQNQTPDKTLTAVPATCPHKQSQRRVTFHLPDGSQKICNATGPVEQEVGSSASATITTQSLPLGFPQDEYFEQTSPNSRTEGDGNSDPESTIEVNLQKAMTEASETCTQECLILGHSDSCWMPPALTQFQTTAAATLPSFSLQQSWARSGAMPDGRHTLGRSVPRDDLDKGSNRPQFYSTLDRHCSKKEDAVKVIPLASFSATSSPQNSGTGTNSSFLHEHQL</sequence>
<dbReference type="InterPro" id="IPR015919">
    <property type="entry name" value="Cadherin-like_sf"/>
</dbReference>
<dbReference type="FunFam" id="2.60.40.60:FF:000069">
    <property type="entry name" value="Protocadherin-11 X-linked"/>
    <property type="match status" value="1"/>
</dbReference>
<gene>
    <name evidence="16" type="ORF">Baya_2348</name>
</gene>
<feature type="compositionally biased region" description="Polar residues" evidence="13">
    <location>
        <begin position="1129"/>
        <end position="1145"/>
    </location>
</feature>
<feature type="domain" description="Cadherin" evidence="15">
    <location>
        <begin position="168"/>
        <end position="277"/>
    </location>
</feature>
<feature type="region of interest" description="Disordered" evidence="13">
    <location>
        <begin position="994"/>
        <end position="1018"/>
    </location>
</feature>
<dbReference type="InterPro" id="IPR020894">
    <property type="entry name" value="Cadherin_CS"/>
</dbReference>
<evidence type="ECO:0000256" key="14">
    <source>
        <dbReference type="SAM" id="Phobius"/>
    </source>
</evidence>